<dbReference type="RefSeq" id="XP_070472328.1">
    <property type="nucleotide sequence ID" value="XM_070616227.1"/>
</dbReference>
<gene>
    <name evidence="3 4 5" type="primary">LOC139082872</name>
</gene>
<accession>A0ABM4P564</accession>
<dbReference type="GeneID" id="139082872"/>
<dbReference type="RefSeq" id="XP_070472330.1">
    <property type="nucleotide sequence ID" value="XM_070616229.1"/>
</dbReference>
<keyword evidence="2" id="KW-1185">Reference proteome</keyword>
<feature type="region of interest" description="Disordered" evidence="1">
    <location>
        <begin position="98"/>
        <end position="124"/>
    </location>
</feature>
<feature type="region of interest" description="Disordered" evidence="1">
    <location>
        <begin position="1"/>
        <end position="57"/>
    </location>
</feature>
<evidence type="ECO:0000313" key="2">
    <source>
        <dbReference type="Proteomes" id="UP001652662"/>
    </source>
</evidence>
<protein>
    <submittedName>
        <fullName evidence="3 4">Uncharacterized protein</fullName>
    </submittedName>
</protein>
<feature type="compositionally biased region" description="Low complexity" evidence="1">
    <location>
        <begin position="98"/>
        <end position="110"/>
    </location>
</feature>
<sequence>MSFLEPRWSLRRAPSSPGCKTGPGTSRPRAHRGSPGPAAPIRSAWPSSGSKGEIGSPRGAAAARLLTVLGHVYVRTFGPGPHARAQLWDHGKGCRVGLGSLRPSPGPVSSGGEGKGHRGPEPRYRDVSRLGLRLTEAYGVGARSLRGPATGAPRAATGPHHAAPLGLGAEVRREPRSLLKGCSLCAAILLASRLVPQELATAGTGPPRRSRPPDQGRSLALELGAKLAV</sequence>
<evidence type="ECO:0000313" key="5">
    <source>
        <dbReference type="RefSeq" id="XP_070472330.1"/>
    </source>
</evidence>
<name>A0ABM4P564_EQUPR</name>
<proteinExistence type="predicted"/>
<reference evidence="3 4" key="1">
    <citation type="submission" date="2025-05" db="UniProtKB">
        <authorList>
            <consortium name="RefSeq"/>
        </authorList>
    </citation>
    <scope>IDENTIFICATION</scope>
    <source>
        <tissue evidence="3 4">Blood</tissue>
    </source>
</reference>
<organism evidence="2 4">
    <name type="scientific">Equus przewalskii</name>
    <name type="common">Przewalski's horse</name>
    <name type="synonym">Equus caballus przewalskii</name>
    <dbReference type="NCBI Taxonomy" id="9798"/>
    <lineage>
        <taxon>Eukaryota</taxon>
        <taxon>Metazoa</taxon>
        <taxon>Chordata</taxon>
        <taxon>Craniata</taxon>
        <taxon>Vertebrata</taxon>
        <taxon>Euteleostomi</taxon>
        <taxon>Mammalia</taxon>
        <taxon>Eutheria</taxon>
        <taxon>Laurasiatheria</taxon>
        <taxon>Perissodactyla</taxon>
        <taxon>Equidae</taxon>
        <taxon>Equus</taxon>
    </lineage>
</organism>
<evidence type="ECO:0000313" key="3">
    <source>
        <dbReference type="RefSeq" id="XP_070472328.1"/>
    </source>
</evidence>
<feature type="compositionally biased region" description="Basic and acidic residues" evidence="1">
    <location>
        <begin position="114"/>
        <end position="124"/>
    </location>
</feature>
<evidence type="ECO:0000256" key="1">
    <source>
        <dbReference type="SAM" id="MobiDB-lite"/>
    </source>
</evidence>
<evidence type="ECO:0000313" key="4">
    <source>
        <dbReference type="RefSeq" id="XP_070472329.1"/>
    </source>
</evidence>
<dbReference type="Proteomes" id="UP001652662">
    <property type="component" value="Chromosome 4"/>
</dbReference>
<dbReference type="RefSeq" id="XP_070472329.1">
    <property type="nucleotide sequence ID" value="XM_070616228.1"/>
</dbReference>